<dbReference type="AlphaFoldDB" id="A0A9W6Z8I3"/>
<name>A0A9W6Z8I3_9STRA</name>
<gene>
    <name evidence="1" type="ORF">TrLO_g2714</name>
</gene>
<reference evidence="2" key="1">
    <citation type="journal article" date="2023" name="Commun. Biol.">
        <title>Genome analysis of Parmales, the sister group of diatoms, reveals the evolutionary specialization of diatoms from phago-mixotrophs to photoautotrophs.</title>
        <authorList>
            <person name="Ban H."/>
            <person name="Sato S."/>
            <person name="Yoshikawa S."/>
            <person name="Yamada K."/>
            <person name="Nakamura Y."/>
            <person name="Ichinomiya M."/>
            <person name="Sato N."/>
            <person name="Blanc-Mathieu R."/>
            <person name="Endo H."/>
            <person name="Kuwata A."/>
            <person name="Ogata H."/>
        </authorList>
    </citation>
    <scope>NUCLEOTIDE SEQUENCE [LARGE SCALE GENOMIC DNA]</scope>
    <source>
        <strain evidence="2">NIES 3700</strain>
    </source>
</reference>
<evidence type="ECO:0000313" key="1">
    <source>
        <dbReference type="EMBL" id="GMH47496.1"/>
    </source>
</evidence>
<accession>A0A9W6Z8I3</accession>
<dbReference type="EMBL" id="BRXW01000356">
    <property type="protein sequence ID" value="GMH47496.1"/>
    <property type="molecule type" value="Genomic_DNA"/>
</dbReference>
<organism evidence="1 2">
    <name type="scientific">Triparma laevis f. longispina</name>
    <dbReference type="NCBI Taxonomy" id="1714387"/>
    <lineage>
        <taxon>Eukaryota</taxon>
        <taxon>Sar</taxon>
        <taxon>Stramenopiles</taxon>
        <taxon>Ochrophyta</taxon>
        <taxon>Bolidophyceae</taxon>
        <taxon>Parmales</taxon>
        <taxon>Triparmaceae</taxon>
        <taxon>Triparma</taxon>
    </lineage>
</organism>
<sequence>MPPSTKRKADTTLKEELGQCDKAELLDILLTLIGDSGDFSDRIENLVAVRRPKQPRSIDKVLTADERAALGATSDCEEQLACAMGALEDFDGNRPLSAVAELLDFVRTNVSRIGAPLPLPDHDFFTDAITAAGTLYEERKPGHEWDACIQTLRAVLVDGKASFPAEFLSDFTEEMETWG</sequence>
<keyword evidence="2" id="KW-1185">Reference proteome</keyword>
<comment type="caution">
    <text evidence="1">The sequence shown here is derived from an EMBL/GenBank/DDBJ whole genome shotgun (WGS) entry which is preliminary data.</text>
</comment>
<dbReference type="Proteomes" id="UP001165122">
    <property type="component" value="Unassembled WGS sequence"/>
</dbReference>
<protein>
    <submittedName>
        <fullName evidence="1">Uncharacterized protein</fullName>
    </submittedName>
</protein>
<evidence type="ECO:0000313" key="2">
    <source>
        <dbReference type="Proteomes" id="UP001165122"/>
    </source>
</evidence>
<proteinExistence type="predicted"/>